<dbReference type="GO" id="GO:0005789">
    <property type="term" value="C:endoplasmic reticulum membrane"/>
    <property type="evidence" value="ECO:0007669"/>
    <property type="project" value="InterPro"/>
</dbReference>
<comment type="caution">
    <text evidence="7">The sequence shown here is derived from an EMBL/GenBank/DDBJ whole genome shotgun (WGS) entry which is preliminary data.</text>
</comment>
<protein>
    <submittedName>
        <fullName evidence="7">ORM1-like protein 3</fullName>
    </submittedName>
</protein>
<keyword evidence="3 6" id="KW-0812">Transmembrane</keyword>
<sequence length="246" mass="27311">MLVGGHGESNPNTTWLQSRGLWISYALGVLTLHLILLSIPILSVALSWTLTNLIHNACHFVFLHILKGAPWIPQDQGDCRILTHWEQIDYGQQFTATRKFLTVVPIVLLFANNSWILPQDNGPAHMALSVREILTSKQVTMLVHPPCSADLVPSDSLLFPKMKKILKRRHFDDIRINTIAALKAIPLTSSKIVFKGGLSTGIGAQLPKGSTLKAPTVIFISEVCSTFKCDESVNFIVRPHILLHMI</sequence>
<dbReference type="InParanoid" id="A0A2J7R792"/>
<comment type="similarity">
    <text evidence="2">Belongs to the ORM family.</text>
</comment>
<dbReference type="InterPro" id="IPR036397">
    <property type="entry name" value="RNaseH_sf"/>
</dbReference>
<dbReference type="Pfam" id="PF04061">
    <property type="entry name" value="ORMDL"/>
    <property type="match status" value="1"/>
</dbReference>
<evidence type="ECO:0000256" key="2">
    <source>
        <dbReference type="ARBA" id="ARBA00007649"/>
    </source>
</evidence>
<keyword evidence="5 6" id="KW-0472">Membrane</keyword>
<evidence type="ECO:0000256" key="3">
    <source>
        <dbReference type="ARBA" id="ARBA00022692"/>
    </source>
</evidence>
<evidence type="ECO:0000256" key="4">
    <source>
        <dbReference type="ARBA" id="ARBA00022989"/>
    </source>
</evidence>
<dbReference type="GO" id="GO:0003676">
    <property type="term" value="F:nucleic acid binding"/>
    <property type="evidence" value="ECO:0007669"/>
    <property type="project" value="InterPro"/>
</dbReference>
<dbReference type="STRING" id="105785.A0A2J7R792"/>
<evidence type="ECO:0000256" key="5">
    <source>
        <dbReference type="ARBA" id="ARBA00023136"/>
    </source>
</evidence>
<evidence type="ECO:0000256" key="6">
    <source>
        <dbReference type="SAM" id="Phobius"/>
    </source>
</evidence>
<dbReference type="GO" id="GO:2000303">
    <property type="term" value="P:regulation of ceramide biosynthetic process"/>
    <property type="evidence" value="ECO:0007669"/>
    <property type="project" value="UniProtKB-ARBA"/>
</dbReference>
<dbReference type="Gene3D" id="3.30.420.10">
    <property type="entry name" value="Ribonuclease H-like superfamily/Ribonuclease H"/>
    <property type="match status" value="1"/>
</dbReference>
<dbReference type="Proteomes" id="UP000235965">
    <property type="component" value="Unassembled WGS sequence"/>
</dbReference>
<dbReference type="PANTHER" id="PTHR12665">
    <property type="entry name" value="ORMDL PROTEINS"/>
    <property type="match status" value="1"/>
</dbReference>
<dbReference type="InterPro" id="IPR007203">
    <property type="entry name" value="ORMDL"/>
</dbReference>
<dbReference type="AlphaFoldDB" id="A0A2J7R792"/>
<organism evidence="7 8">
    <name type="scientific">Cryptotermes secundus</name>
    <dbReference type="NCBI Taxonomy" id="105785"/>
    <lineage>
        <taxon>Eukaryota</taxon>
        <taxon>Metazoa</taxon>
        <taxon>Ecdysozoa</taxon>
        <taxon>Arthropoda</taxon>
        <taxon>Hexapoda</taxon>
        <taxon>Insecta</taxon>
        <taxon>Pterygota</taxon>
        <taxon>Neoptera</taxon>
        <taxon>Polyneoptera</taxon>
        <taxon>Dictyoptera</taxon>
        <taxon>Blattodea</taxon>
        <taxon>Blattoidea</taxon>
        <taxon>Termitoidae</taxon>
        <taxon>Kalotermitidae</taxon>
        <taxon>Cryptotermitinae</taxon>
        <taxon>Cryptotermes</taxon>
    </lineage>
</organism>
<comment type="subcellular location">
    <subcellularLocation>
        <location evidence="1">Membrane</location>
        <topology evidence="1">Multi-pass membrane protein</topology>
    </subcellularLocation>
</comment>
<evidence type="ECO:0000313" key="7">
    <source>
        <dbReference type="EMBL" id="PNF36715.1"/>
    </source>
</evidence>
<keyword evidence="8" id="KW-1185">Reference proteome</keyword>
<feature type="transmembrane region" description="Helical" evidence="6">
    <location>
        <begin position="20"/>
        <end position="46"/>
    </location>
</feature>
<dbReference type="EMBL" id="NEVH01006738">
    <property type="protein sequence ID" value="PNF36715.1"/>
    <property type="molecule type" value="Genomic_DNA"/>
</dbReference>
<name>A0A2J7R792_9NEOP</name>
<dbReference type="OrthoDB" id="1932233at2759"/>
<accession>A0A2J7R792</accession>
<evidence type="ECO:0000256" key="1">
    <source>
        <dbReference type="ARBA" id="ARBA00004141"/>
    </source>
</evidence>
<keyword evidence="4 6" id="KW-1133">Transmembrane helix</keyword>
<proteinExistence type="inferred from homology"/>
<gene>
    <name evidence="7" type="primary">ormdl3</name>
    <name evidence="7" type="ORF">B7P43_G13336</name>
</gene>
<evidence type="ECO:0000313" key="8">
    <source>
        <dbReference type="Proteomes" id="UP000235965"/>
    </source>
</evidence>
<reference evidence="7 8" key="1">
    <citation type="submission" date="2017-12" db="EMBL/GenBank/DDBJ databases">
        <title>Hemimetabolous genomes reveal molecular basis of termite eusociality.</title>
        <authorList>
            <person name="Harrison M.C."/>
            <person name="Jongepier E."/>
            <person name="Robertson H.M."/>
            <person name="Arning N."/>
            <person name="Bitard-Feildel T."/>
            <person name="Chao H."/>
            <person name="Childers C.P."/>
            <person name="Dinh H."/>
            <person name="Doddapaneni H."/>
            <person name="Dugan S."/>
            <person name="Gowin J."/>
            <person name="Greiner C."/>
            <person name="Han Y."/>
            <person name="Hu H."/>
            <person name="Hughes D.S.T."/>
            <person name="Huylmans A.-K."/>
            <person name="Kemena C."/>
            <person name="Kremer L.P.M."/>
            <person name="Lee S.L."/>
            <person name="Lopez-Ezquerra A."/>
            <person name="Mallet L."/>
            <person name="Monroy-Kuhn J.M."/>
            <person name="Moser A."/>
            <person name="Murali S.C."/>
            <person name="Muzny D.M."/>
            <person name="Otani S."/>
            <person name="Piulachs M.-D."/>
            <person name="Poelchau M."/>
            <person name="Qu J."/>
            <person name="Schaub F."/>
            <person name="Wada-Katsumata A."/>
            <person name="Worley K.C."/>
            <person name="Xie Q."/>
            <person name="Ylla G."/>
            <person name="Poulsen M."/>
            <person name="Gibbs R.A."/>
            <person name="Schal C."/>
            <person name="Richards S."/>
            <person name="Belles X."/>
            <person name="Korb J."/>
            <person name="Bornberg-Bauer E."/>
        </authorList>
    </citation>
    <scope>NUCLEOTIDE SEQUENCE [LARGE SCALE GENOMIC DNA]</scope>
    <source>
        <tissue evidence="7">Whole body</tissue>
    </source>
</reference>